<dbReference type="InterPro" id="IPR036388">
    <property type="entry name" value="WH-like_DNA-bd_sf"/>
</dbReference>
<evidence type="ECO:0000256" key="4">
    <source>
        <dbReference type="ARBA" id="ARBA00022490"/>
    </source>
</evidence>
<dbReference type="PATRIC" id="fig|33036.3.peg.1910"/>
<evidence type="ECO:0000256" key="1">
    <source>
        <dbReference type="ARBA" id="ARBA00004496"/>
    </source>
</evidence>
<dbReference type="InterPro" id="IPR053925">
    <property type="entry name" value="RecX_HTH_3rd"/>
</dbReference>
<protein>
    <recommendedName>
        <fullName evidence="3 5">Regulatory protein RecX</fullName>
    </recommendedName>
</protein>
<dbReference type="InterPro" id="IPR003783">
    <property type="entry name" value="Regulatory_RecX"/>
</dbReference>
<accession>A0A133K8E1</accession>
<feature type="domain" description="RecX second three-helical" evidence="6">
    <location>
        <begin position="105"/>
        <end position="144"/>
    </location>
</feature>
<feature type="domain" description="RecX first three-helical" evidence="8">
    <location>
        <begin position="59"/>
        <end position="98"/>
    </location>
</feature>
<dbReference type="Pfam" id="PF02631">
    <property type="entry name" value="RecX_HTH2"/>
    <property type="match status" value="1"/>
</dbReference>
<dbReference type="PANTHER" id="PTHR33602:SF1">
    <property type="entry name" value="REGULATORY PROTEIN RECX FAMILY PROTEIN"/>
    <property type="match status" value="1"/>
</dbReference>
<keyword evidence="4 5" id="KW-0963">Cytoplasm</keyword>
<gene>
    <name evidence="5" type="primary">recX</name>
    <name evidence="9" type="ORF">HMPREF3200_01933</name>
</gene>
<evidence type="ECO:0000256" key="2">
    <source>
        <dbReference type="ARBA" id="ARBA00009695"/>
    </source>
</evidence>
<sequence>MIVKEISYSDKYNLCRLDISGELFYISYDLFNKLHIVKDAELDFDTYKLILADNSYNRAKNYILSRISYATKTSFEIRKILKDKGYDGDVIDRLIDFLISYNLIDDEAFVRSFIADKSSINGWPKNKIKYKLKLKGVSDSLIDENLDLIDDDKEYEKAFYFAEKKARGDFSFESKNKVYRHLASKGFDFDIIGRVIAELFS</sequence>
<dbReference type="InterPro" id="IPR053924">
    <property type="entry name" value="RecX_HTH_2nd"/>
</dbReference>
<dbReference type="Pfam" id="PF21981">
    <property type="entry name" value="RecX_HTH3"/>
    <property type="match status" value="1"/>
</dbReference>
<comment type="similarity">
    <text evidence="2 5">Belongs to the RecX family.</text>
</comment>
<evidence type="ECO:0000259" key="6">
    <source>
        <dbReference type="Pfam" id="PF02631"/>
    </source>
</evidence>
<evidence type="ECO:0000313" key="9">
    <source>
        <dbReference type="EMBL" id="KWZ75767.1"/>
    </source>
</evidence>
<keyword evidence="10" id="KW-1185">Reference proteome</keyword>
<dbReference type="AlphaFoldDB" id="A0A133K8E1"/>
<dbReference type="EMBL" id="LRPM01000105">
    <property type="protein sequence ID" value="KWZ75767.1"/>
    <property type="molecule type" value="Genomic_DNA"/>
</dbReference>
<dbReference type="Pfam" id="PF21982">
    <property type="entry name" value="RecX_HTH1"/>
    <property type="match status" value="1"/>
</dbReference>
<dbReference type="InterPro" id="IPR053926">
    <property type="entry name" value="RecX_HTH_1st"/>
</dbReference>
<evidence type="ECO:0000259" key="7">
    <source>
        <dbReference type="Pfam" id="PF21981"/>
    </source>
</evidence>
<evidence type="ECO:0000259" key="8">
    <source>
        <dbReference type="Pfam" id="PF21982"/>
    </source>
</evidence>
<evidence type="ECO:0000313" key="10">
    <source>
        <dbReference type="Proteomes" id="UP000070383"/>
    </source>
</evidence>
<dbReference type="GO" id="GO:0006282">
    <property type="term" value="P:regulation of DNA repair"/>
    <property type="evidence" value="ECO:0007669"/>
    <property type="project" value="UniProtKB-UniRule"/>
</dbReference>
<dbReference type="RefSeq" id="WP_004836467.1">
    <property type="nucleotide sequence ID" value="NZ_CAMPNK010000017.1"/>
</dbReference>
<name>A0A133K8E1_9FIRM</name>
<dbReference type="GO" id="GO:0005737">
    <property type="term" value="C:cytoplasm"/>
    <property type="evidence" value="ECO:0007669"/>
    <property type="project" value="UniProtKB-SubCell"/>
</dbReference>
<feature type="domain" description="RecX third three-helical" evidence="7">
    <location>
        <begin position="153"/>
        <end position="196"/>
    </location>
</feature>
<organism evidence="9 10">
    <name type="scientific">Anaerococcus tetradius</name>
    <dbReference type="NCBI Taxonomy" id="33036"/>
    <lineage>
        <taxon>Bacteria</taxon>
        <taxon>Bacillati</taxon>
        <taxon>Bacillota</taxon>
        <taxon>Tissierellia</taxon>
        <taxon>Tissierellales</taxon>
        <taxon>Peptoniphilaceae</taxon>
        <taxon>Anaerococcus</taxon>
    </lineage>
</organism>
<comment type="function">
    <text evidence="5">Modulates RecA activity.</text>
</comment>
<dbReference type="Gene3D" id="1.10.10.10">
    <property type="entry name" value="Winged helix-like DNA-binding domain superfamily/Winged helix DNA-binding domain"/>
    <property type="match status" value="3"/>
</dbReference>
<comment type="caution">
    <text evidence="9">The sequence shown here is derived from an EMBL/GenBank/DDBJ whole genome shotgun (WGS) entry which is preliminary data.</text>
</comment>
<dbReference type="HAMAP" id="MF_01114">
    <property type="entry name" value="RecX"/>
    <property type="match status" value="1"/>
</dbReference>
<dbReference type="PANTHER" id="PTHR33602">
    <property type="entry name" value="REGULATORY PROTEIN RECX FAMILY PROTEIN"/>
    <property type="match status" value="1"/>
</dbReference>
<evidence type="ECO:0000256" key="5">
    <source>
        <dbReference type="HAMAP-Rule" id="MF_01114"/>
    </source>
</evidence>
<reference evidence="10" key="1">
    <citation type="submission" date="2016-01" db="EMBL/GenBank/DDBJ databases">
        <authorList>
            <person name="Mitreva M."/>
            <person name="Pepin K.H."/>
            <person name="Mihindukulasuriya K.A."/>
            <person name="Fulton R."/>
            <person name="Fronick C."/>
            <person name="O'Laughlin M."/>
            <person name="Miner T."/>
            <person name="Herter B."/>
            <person name="Rosa B.A."/>
            <person name="Cordes M."/>
            <person name="Tomlinson C."/>
            <person name="Wollam A."/>
            <person name="Palsikar V.B."/>
            <person name="Mardis E.R."/>
            <person name="Wilson R.K."/>
        </authorList>
    </citation>
    <scope>NUCLEOTIDE SEQUENCE [LARGE SCALE GENOMIC DNA]</scope>
    <source>
        <strain evidence="10">MJR8151</strain>
    </source>
</reference>
<dbReference type="OrthoDB" id="5421057at2"/>
<evidence type="ECO:0000256" key="3">
    <source>
        <dbReference type="ARBA" id="ARBA00018111"/>
    </source>
</evidence>
<dbReference type="STRING" id="33036.HMPREF3200_01933"/>
<comment type="subcellular location">
    <subcellularLocation>
        <location evidence="1 5">Cytoplasm</location>
    </subcellularLocation>
</comment>
<proteinExistence type="inferred from homology"/>
<dbReference type="Proteomes" id="UP000070383">
    <property type="component" value="Unassembled WGS sequence"/>
</dbReference>